<name>A0ABP8MEY7_9BACT</name>
<reference evidence="3" key="1">
    <citation type="journal article" date="2019" name="Int. J. Syst. Evol. Microbiol.">
        <title>The Global Catalogue of Microorganisms (GCM) 10K type strain sequencing project: providing services to taxonomists for standard genome sequencing and annotation.</title>
        <authorList>
            <consortium name="The Broad Institute Genomics Platform"/>
            <consortium name="The Broad Institute Genome Sequencing Center for Infectious Disease"/>
            <person name="Wu L."/>
            <person name="Ma J."/>
        </authorList>
    </citation>
    <scope>NUCLEOTIDE SEQUENCE [LARGE SCALE GENOMIC DNA]</scope>
    <source>
        <strain evidence="3">JCM 17759</strain>
    </source>
</reference>
<keyword evidence="3" id="KW-1185">Reference proteome</keyword>
<evidence type="ECO:0008006" key="4">
    <source>
        <dbReference type="Google" id="ProtNLM"/>
    </source>
</evidence>
<evidence type="ECO:0000313" key="2">
    <source>
        <dbReference type="EMBL" id="GAA4447587.1"/>
    </source>
</evidence>
<comment type="caution">
    <text evidence="2">The sequence shown here is derived from an EMBL/GenBank/DDBJ whole genome shotgun (WGS) entry which is preliminary data.</text>
</comment>
<evidence type="ECO:0000313" key="3">
    <source>
        <dbReference type="Proteomes" id="UP001500840"/>
    </source>
</evidence>
<evidence type="ECO:0000256" key="1">
    <source>
        <dbReference type="SAM" id="MobiDB-lite"/>
    </source>
</evidence>
<feature type="region of interest" description="Disordered" evidence="1">
    <location>
        <begin position="75"/>
        <end position="107"/>
    </location>
</feature>
<proteinExistence type="predicted"/>
<dbReference type="EMBL" id="BAABGA010000012">
    <property type="protein sequence ID" value="GAA4447587.1"/>
    <property type="molecule type" value="Genomic_DNA"/>
</dbReference>
<accession>A0ABP8MEY7</accession>
<dbReference type="Proteomes" id="UP001500840">
    <property type="component" value="Unassembled WGS sequence"/>
</dbReference>
<sequence length="131" mass="12981">MTVGCAPNDKPDLAVVTGTLTKNNQPFVGATVEFYPEQPGAASYGITDEEGRFTLSYSTGDPGAAPGKHTVHVIGGSVKGGSGASDNVPAEGTDDAPAMAASPLAGGPGAVANLTAEVVEGEVNDIKLTIP</sequence>
<organism evidence="2 3">
    <name type="scientific">Novipirellula rosea</name>
    <dbReference type="NCBI Taxonomy" id="1031540"/>
    <lineage>
        <taxon>Bacteria</taxon>
        <taxon>Pseudomonadati</taxon>
        <taxon>Planctomycetota</taxon>
        <taxon>Planctomycetia</taxon>
        <taxon>Pirellulales</taxon>
        <taxon>Pirellulaceae</taxon>
        <taxon>Novipirellula</taxon>
    </lineage>
</organism>
<protein>
    <recommendedName>
        <fullName evidence="4">Carboxypeptidase regulatory-like domain-containing protein</fullName>
    </recommendedName>
</protein>
<gene>
    <name evidence="2" type="ORF">GCM10023156_09780</name>
</gene>